<name>A0AAW1VPN8_RUBAR</name>
<organism evidence="11 12">
    <name type="scientific">Rubus argutus</name>
    <name type="common">Southern blackberry</name>
    <dbReference type="NCBI Taxonomy" id="59490"/>
    <lineage>
        <taxon>Eukaryota</taxon>
        <taxon>Viridiplantae</taxon>
        <taxon>Streptophyta</taxon>
        <taxon>Embryophyta</taxon>
        <taxon>Tracheophyta</taxon>
        <taxon>Spermatophyta</taxon>
        <taxon>Magnoliopsida</taxon>
        <taxon>eudicotyledons</taxon>
        <taxon>Gunneridae</taxon>
        <taxon>Pentapetalae</taxon>
        <taxon>rosids</taxon>
        <taxon>fabids</taxon>
        <taxon>Rosales</taxon>
        <taxon>Rosaceae</taxon>
        <taxon>Rosoideae</taxon>
        <taxon>Rosoideae incertae sedis</taxon>
        <taxon>Rubus</taxon>
    </lineage>
</organism>
<evidence type="ECO:0000256" key="6">
    <source>
        <dbReference type="ARBA" id="ARBA00023125"/>
    </source>
</evidence>
<keyword evidence="5" id="KW-0007">Acetylation</keyword>
<evidence type="ECO:0000256" key="2">
    <source>
        <dbReference type="ARBA" id="ARBA00004286"/>
    </source>
</evidence>
<reference evidence="11 12" key="1">
    <citation type="journal article" date="2023" name="G3 (Bethesda)">
        <title>A chromosome-length genome assembly and annotation of blackberry (Rubus argutus, cv. 'Hillquist').</title>
        <authorList>
            <person name="Bruna T."/>
            <person name="Aryal R."/>
            <person name="Dudchenko O."/>
            <person name="Sargent D.J."/>
            <person name="Mead D."/>
            <person name="Buti M."/>
            <person name="Cavallini A."/>
            <person name="Hytonen T."/>
            <person name="Andres J."/>
            <person name="Pham M."/>
            <person name="Weisz D."/>
            <person name="Mascagni F."/>
            <person name="Usai G."/>
            <person name="Natali L."/>
            <person name="Bassil N."/>
            <person name="Fernandez G.E."/>
            <person name="Lomsadze A."/>
            <person name="Armour M."/>
            <person name="Olukolu B."/>
            <person name="Poorten T."/>
            <person name="Britton C."/>
            <person name="Davik J."/>
            <person name="Ashrafi H."/>
            <person name="Aiden E.L."/>
            <person name="Borodovsky M."/>
            <person name="Worthington M."/>
        </authorList>
    </citation>
    <scope>NUCLEOTIDE SEQUENCE [LARGE SCALE GENOMIC DNA]</scope>
    <source>
        <strain evidence="11">PI 553951</strain>
    </source>
</reference>
<evidence type="ECO:0000256" key="5">
    <source>
        <dbReference type="ARBA" id="ARBA00022990"/>
    </source>
</evidence>
<dbReference type="Pfam" id="PF00125">
    <property type="entry name" value="Histone"/>
    <property type="match status" value="1"/>
</dbReference>
<keyword evidence="6" id="KW-0238">DNA-binding</keyword>
<evidence type="ECO:0000256" key="3">
    <source>
        <dbReference type="ARBA" id="ARBA00010343"/>
    </source>
</evidence>
<dbReference type="FunFam" id="1.10.20.10:FF:000085">
    <property type="entry name" value="Histone H3.2"/>
    <property type="match status" value="1"/>
</dbReference>
<protein>
    <recommendedName>
        <fullName evidence="10">Core Histone H2A/H2B/H3 domain-containing protein</fullName>
    </recommendedName>
</protein>
<sequence>MARVKHTATRKDRRKSVRPQPEGSSPAASPAAQPRSSQRQRRGPTSPGSQRQGTPERNATTGPEAPRQRKKRRNRPGSVALREIRHFQKTVKLVIPAAPFIRTVREITNNLSHDVTRWTAEALECIQEAAEDYLVNLFEDSMLCAIHAKRVTLMRKDFELARRLGGLGRRW</sequence>
<evidence type="ECO:0000313" key="12">
    <source>
        <dbReference type="Proteomes" id="UP001457282"/>
    </source>
</evidence>
<dbReference type="GO" id="GO:0005634">
    <property type="term" value="C:nucleus"/>
    <property type="evidence" value="ECO:0007669"/>
    <property type="project" value="UniProtKB-SubCell"/>
</dbReference>
<feature type="compositionally biased region" description="Polar residues" evidence="9">
    <location>
        <begin position="48"/>
        <end position="61"/>
    </location>
</feature>
<evidence type="ECO:0000256" key="4">
    <source>
        <dbReference type="ARBA" id="ARBA00022454"/>
    </source>
</evidence>
<dbReference type="SMART" id="SM00428">
    <property type="entry name" value="H3"/>
    <property type="match status" value="1"/>
</dbReference>
<feature type="region of interest" description="Disordered" evidence="9">
    <location>
        <begin position="1"/>
        <end position="78"/>
    </location>
</feature>
<dbReference type="PANTHER" id="PTHR11426">
    <property type="entry name" value="HISTONE H3"/>
    <property type="match status" value="1"/>
</dbReference>
<dbReference type="InterPro" id="IPR009072">
    <property type="entry name" value="Histone-fold"/>
</dbReference>
<dbReference type="Gene3D" id="1.10.20.10">
    <property type="entry name" value="Histone, subunit A"/>
    <property type="match status" value="1"/>
</dbReference>
<evidence type="ECO:0000256" key="7">
    <source>
        <dbReference type="ARBA" id="ARBA00023242"/>
    </source>
</evidence>
<dbReference type="CDD" id="cd22911">
    <property type="entry name" value="HFD_H3"/>
    <property type="match status" value="1"/>
</dbReference>
<feature type="domain" description="Core Histone H2A/H2B/H3" evidence="10">
    <location>
        <begin position="76"/>
        <end position="164"/>
    </location>
</feature>
<dbReference type="GO" id="GO:0000786">
    <property type="term" value="C:nucleosome"/>
    <property type="evidence" value="ECO:0007669"/>
    <property type="project" value="UniProtKB-KW"/>
</dbReference>
<dbReference type="InterPro" id="IPR000164">
    <property type="entry name" value="Histone_H3/CENP-A"/>
</dbReference>
<keyword evidence="8" id="KW-0544">Nucleosome core</keyword>
<accession>A0AAW1VPN8</accession>
<dbReference type="GO" id="GO:0030527">
    <property type="term" value="F:structural constituent of chromatin"/>
    <property type="evidence" value="ECO:0007669"/>
    <property type="project" value="InterPro"/>
</dbReference>
<dbReference type="PRINTS" id="PR00622">
    <property type="entry name" value="HISTONEH3"/>
</dbReference>
<evidence type="ECO:0000259" key="10">
    <source>
        <dbReference type="Pfam" id="PF00125"/>
    </source>
</evidence>
<comment type="similarity">
    <text evidence="3">Belongs to the histone H3 family.</text>
</comment>
<keyword evidence="4" id="KW-0158">Chromosome</keyword>
<evidence type="ECO:0000313" key="11">
    <source>
        <dbReference type="EMBL" id="KAK9910217.1"/>
    </source>
</evidence>
<keyword evidence="7" id="KW-0539">Nucleus</keyword>
<gene>
    <name evidence="11" type="ORF">M0R45_034188</name>
</gene>
<feature type="compositionally biased region" description="Low complexity" evidence="9">
    <location>
        <begin position="19"/>
        <end position="47"/>
    </location>
</feature>
<evidence type="ECO:0000256" key="1">
    <source>
        <dbReference type="ARBA" id="ARBA00004123"/>
    </source>
</evidence>
<evidence type="ECO:0000256" key="8">
    <source>
        <dbReference type="ARBA" id="ARBA00023269"/>
    </source>
</evidence>
<dbReference type="GO" id="GO:0046982">
    <property type="term" value="F:protein heterodimerization activity"/>
    <property type="evidence" value="ECO:0007669"/>
    <property type="project" value="InterPro"/>
</dbReference>
<dbReference type="AlphaFoldDB" id="A0AAW1VPN8"/>
<dbReference type="Proteomes" id="UP001457282">
    <property type="component" value="Unassembled WGS sequence"/>
</dbReference>
<evidence type="ECO:0000256" key="9">
    <source>
        <dbReference type="SAM" id="MobiDB-lite"/>
    </source>
</evidence>
<dbReference type="InterPro" id="IPR007125">
    <property type="entry name" value="H2A/H2B/H3"/>
</dbReference>
<dbReference type="SUPFAM" id="SSF47113">
    <property type="entry name" value="Histone-fold"/>
    <property type="match status" value="1"/>
</dbReference>
<comment type="subcellular location">
    <subcellularLocation>
        <location evidence="2">Chromosome</location>
    </subcellularLocation>
    <subcellularLocation>
        <location evidence="1">Nucleus</location>
    </subcellularLocation>
</comment>
<comment type="caution">
    <text evidence="11">The sequence shown here is derived from an EMBL/GenBank/DDBJ whole genome shotgun (WGS) entry which is preliminary data.</text>
</comment>
<feature type="compositionally biased region" description="Basic residues" evidence="9">
    <location>
        <begin position="1"/>
        <end position="17"/>
    </location>
</feature>
<dbReference type="EMBL" id="JBEDUW010000007">
    <property type="protein sequence ID" value="KAK9910217.1"/>
    <property type="molecule type" value="Genomic_DNA"/>
</dbReference>
<proteinExistence type="inferred from homology"/>
<dbReference type="GO" id="GO:0003677">
    <property type="term" value="F:DNA binding"/>
    <property type="evidence" value="ECO:0007669"/>
    <property type="project" value="UniProtKB-KW"/>
</dbReference>
<keyword evidence="12" id="KW-1185">Reference proteome</keyword>